<accession>A0A6L5YAY1</accession>
<dbReference type="RefSeq" id="WP_154528533.1">
    <property type="nucleotide sequence ID" value="NZ_VUNH01000004.1"/>
</dbReference>
<keyword evidence="2" id="KW-1185">Reference proteome</keyword>
<comment type="caution">
    <text evidence="1">The sequence shown here is derived from an EMBL/GenBank/DDBJ whole genome shotgun (WGS) entry which is preliminary data.</text>
</comment>
<proteinExistence type="predicted"/>
<evidence type="ECO:0000313" key="1">
    <source>
        <dbReference type="EMBL" id="MST55440.1"/>
    </source>
</evidence>
<evidence type="ECO:0000313" key="2">
    <source>
        <dbReference type="Proteomes" id="UP000473699"/>
    </source>
</evidence>
<name>A0A6L5YAY1_9BACT</name>
<reference evidence="1 2" key="1">
    <citation type="submission" date="2019-08" db="EMBL/GenBank/DDBJ databases">
        <title>In-depth cultivation of the pig gut microbiome towards novel bacterial diversity and tailored functional studies.</title>
        <authorList>
            <person name="Wylensek D."/>
            <person name="Hitch T.C.A."/>
            <person name="Clavel T."/>
        </authorList>
    </citation>
    <scope>NUCLEOTIDE SEQUENCE [LARGE SCALE GENOMIC DNA]</scope>
    <source>
        <strain evidence="1 2">SM-530-WT-4B</strain>
    </source>
</reference>
<protein>
    <submittedName>
        <fullName evidence="1">Helix-turn-helix transcriptional regulator</fullName>
    </submittedName>
</protein>
<gene>
    <name evidence="1" type="ORF">FYJ74_05250</name>
</gene>
<organism evidence="1 2">
    <name type="scientific">Pyramidobacter porci</name>
    <dbReference type="NCBI Taxonomy" id="2605789"/>
    <lineage>
        <taxon>Bacteria</taxon>
        <taxon>Thermotogati</taxon>
        <taxon>Synergistota</taxon>
        <taxon>Synergistia</taxon>
        <taxon>Synergistales</taxon>
        <taxon>Dethiosulfovibrionaceae</taxon>
        <taxon>Pyramidobacter</taxon>
    </lineage>
</organism>
<dbReference type="EMBL" id="VUNH01000004">
    <property type="protein sequence ID" value="MST55440.1"/>
    <property type="molecule type" value="Genomic_DNA"/>
</dbReference>
<dbReference type="Proteomes" id="UP000473699">
    <property type="component" value="Unassembled WGS sequence"/>
</dbReference>
<dbReference type="AlphaFoldDB" id="A0A6L5YAY1"/>
<sequence length="387" mass="43767">MYEIADLFDMRSAVGAKLESMLLERGFTKASFCKAAGISRPTLDKLLSAGITNKTNYEKHIAKALESLKISADMFMGNSPNRFNQTRLLKQLLRVDEKQLAERTGVSTARLKEIEAGAEAEISELRDLAYALRTGVRSLLGTNYFPPQIARWEASLDRCSAGDELAENGFWGHVGILPSSSEKYLWYPITGTARSMVYGWIEHRYLVIPCMNNKVLWINTKNVDRIILLDDACDAPEACNWDQPVDYGETPSVVYESLRDYIDYSDSGEKVPEDVISQNLCEFLDSYVKKNEGTGDILSSEEAAVFYYAGGKIEQHHIDFDQEQSLSLEISLIYEFGDEASDERFLFFQDYDGTENFSNKDNVSIIELPLFNIEEAICKEQEEELAE</sequence>